<feature type="transmembrane region" description="Helical" evidence="2">
    <location>
        <begin position="453"/>
        <end position="473"/>
    </location>
</feature>
<accession>M0LTL5</accession>
<evidence type="ECO:0000256" key="2">
    <source>
        <dbReference type="SAM" id="Phobius"/>
    </source>
</evidence>
<feature type="region of interest" description="Disordered" evidence="1">
    <location>
        <begin position="648"/>
        <end position="676"/>
    </location>
</feature>
<comment type="caution">
    <text evidence="3">The sequence shown here is derived from an EMBL/GenBank/DDBJ whole genome shotgun (WGS) entry which is preliminary data.</text>
</comment>
<gene>
    <name evidence="3" type="ORF">C447_16339</name>
</gene>
<dbReference type="OrthoDB" id="137309at2157"/>
<feature type="region of interest" description="Disordered" evidence="1">
    <location>
        <begin position="609"/>
        <end position="636"/>
    </location>
</feature>
<feature type="transmembrane region" description="Helical" evidence="2">
    <location>
        <begin position="391"/>
        <end position="412"/>
    </location>
</feature>
<protein>
    <recommendedName>
        <fullName evidence="5">Glycosyltransferase RgtA/B/C/D-like domain-containing protein</fullName>
    </recommendedName>
</protein>
<name>M0LTL5_9EURY</name>
<feature type="transmembrane region" description="Helical" evidence="2">
    <location>
        <begin position="179"/>
        <end position="197"/>
    </location>
</feature>
<organism evidence="3 4">
    <name type="scientific">Halococcus hamelinensis 100A6</name>
    <dbReference type="NCBI Taxonomy" id="1132509"/>
    <lineage>
        <taxon>Archaea</taxon>
        <taxon>Methanobacteriati</taxon>
        <taxon>Methanobacteriota</taxon>
        <taxon>Stenosarchaea group</taxon>
        <taxon>Halobacteria</taxon>
        <taxon>Halobacteriales</taxon>
        <taxon>Halococcaceae</taxon>
        <taxon>Halococcus</taxon>
    </lineage>
</organism>
<dbReference type="EMBL" id="AOMB01000043">
    <property type="protein sequence ID" value="EMA35744.1"/>
    <property type="molecule type" value="Genomic_DNA"/>
</dbReference>
<dbReference type="PATRIC" id="fig|1132509.6.peg.3799"/>
<feature type="transmembrane region" description="Helical" evidence="2">
    <location>
        <begin position="418"/>
        <end position="441"/>
    </location>
</feature>
<feature type="compositionally biased region" description="Low complexity" evidence="1">
    <location>
        <begin position="614"/>
        <end position="636"/>
    </location>
</feature>
<keyword evidence="2" id="KW-0812">Transmembrane</keyword>
<feature type="transmembrane region" description="Helical" evidence="2">
    <location>
        <begin position="48"/>
        <end position="70"/>
    </location>
</feature>
<feature type="compositionally biased region" description="Low complexity" evidence="1">
    <location>
        <begin position="648"/>
        <end position="661"/>
    </location>
</feature>
<feature type="transmembrane region" description="Helical" evidence="2">
    <location>
        <begin position="209"/>
        <end position="225"/>
    </location>
</feature>
<keyword evidence="2" id="KW-1133">Transmembrane helix</keyword>
<feature type="transmembrane region" description="Helical" evidence="2">
    <location>
        <begin position="151"/>
        <end position="170"/>
    </location>
</feature>
<keyword evidence="2" id="KW-0472">Membrane</keyword>
<reference evidence="3 4" key="1">
    <citation type="journal article" date="2014" name="PLoS Genet.">
        <title>Phylogenetically driven sequencing of extremely halophilic archaea reveals strategies for static and dynamic osmo-response.</title>
        <authorList>
            <person name="Becker E.A."/>
            <person name="Seitzer P.M."/>
            <person name="Tritt A."/>
            <person name="Larsen D."/>
            <person name="Krusor M."/>
            <person name="Yao A.I."/>
            <person name="Wu D."/>
            <person name="Madern D."/>
            <person name="Eisen J.A."/>
            <person name="Darling A.E."/>
            <person name="Facciotti M.T."/>
        </authorList>
    </citation>
    <scope>NUCLEOTIDE SEQUENCE [LARGE SCALE GENOMIC DNA]</scope>
    <source>
        <strain evidence="3 4">100A6</strain>
    </source>
</reference>
<dbReference type="Proteomes" id="UP000011566">
    <property type="component" value="Unassembled WGS sequence"/>
</dbReference>
<feature type="transmembrane region" description="Helical" evidence="2">
    <location>
        <begin position="260"/>
        <end position="279"/>
    </location>
</feature>
<dbReference type="AlphaFoldDB" id="M0LTL5"/>
<dbReference type="eggNOG" id="arCOG03185">
    <property type="taxonomic scope" value="Archaea"/>
</dbReference>
<sequence>MSTLTKAVPRNRGRKLALVVGYLALAGGVLFAYDEPTTGYEVSIYGATPWGFWLGVGIALLVGVVVTLYVSEGYVNLAGLFLAGGSVISIAALPLIRSYYYYGSADGMTHLGWTKDLYNGSMSIFGDFYPGVHTVGLFVSGVLGTPITRSLLVGVLLFVVAYVVFIPLCIRSMTSHRGAMVLGGLTGLLILPINHFGTNYMTPHPISDTILLTPVVLYLLINYLTSPTDVFETQLPVSAAGGAFALILSALVLYHPQQAANLIILFITISGVQFVYRTVRPNSRIAEHKPLYAPTVYLIGASMLWSLGRSRFEGSVNAVLRELFSFLSGGSTNLGSTTASQGSSLTQAGGSIPELFLKLFGVSMVFAALAGLLMLTSLFGRLRDAPDTSALVKYFTIGLVVLIPYSLVFYIGSVSELFFRNVGLIMVIATILGTIALYRYITGLSEVVPGGGVRAVTVVVIVVMLVLSIAVIFPSPYLFIPNDQVTEGRIDGYDYTFSHTGPNASVYGVREGPWRVSHGLYGVEANEEADEIRYSGSTINITNATTVTTPTSDVRYLAVTGAAREREIEVYNGIRYNETAFERLEGTPGVSLVMSNGELDLYRLANSTDSPAVTNATGPTNTTAGPAANGTTSGANATNGSVFGNASASVAPSTSPAVRSVGLGTDPGGFPADRGS</sequence>
<feature type="transmembrane region" description="Helical" evidence="2">
    <location>
        <begin position="237"/>
        <end position="254"/>
    </location>
</feature>
<feature type="transmembrane region" description="Helical" evidence="2">
    <location>
        <begin position="77"/>
        <end position="96"/>
    </location>
</feature>
<evidence type="ECO:0000313" key="3">
    <source>
        <dbReference type="EMBL" id="EMA35744.1"/>
    </source>
</evidence>
<keyword evidence="4" id="KW-1185">Reference proteome</keyword>
<evidence type="ECO:0008006" key="5">
    <source>
        <dbReference type="Google" id="ProtNLM"/>
    </source>
</evidence>
<evidence type="ECO:0000256" key="1">
    <source>
        <dbReference type="SAM" id="MobiDB-lite"/>
    </source>
</evidence>
<evidence type="ECO:0000313" key="4">
    <source>
        <dbReference type="Proteomes" id="UP000011566"/>
    </source>
</evidence>
<feature type="transmembrane region" description="Helical" evidence="2">
    <location>
        <begin position="291"/>
        <end position="308"/>
    </location>
</feature>
<feature type="transmembrane region" description="Helical" evidence="2">
    <location>
        <begin position="355"/>
        <end position="379"/>
    </location>
</feature>
<proteinExistence type="predicted"/>